<dbReference type="SUPFAM" id="SSF55486">
    <property type="entry name" value="Metalloproteases ('zincins'), catalytic domain"/>
    <property type="match status" value="1"/>
</dbReference>
<dbReference type="GO" id="GO:0008270">
    <property type="term" value="F:zinc ion binding"/>
    <property type="evidence" value="ECO:0007669"/>
    <property type="project" value="UniProtKB-UniRule"/>
</dbReference>
<evidence type="ECO:0000313" key="8">
    <source>
        <dbReference type="Proteomes" id="UP000759131"/>
    </source>
</evidence>
<feature type="non-terminal residue" evidence="7">
    <location>
        <position position="1"/>
    </location>
</feature>
<evidence type="ECO:0000256" key="5">
    <source>
        <dbReference type="SAM" id="MobiDB-lite"/>
    </source>
</evidence>
<feature type="active site" evidence="3">
    <location>
        <position position="92"/>
    </location>
</feature>
<accession>A0A7R9KSZ4</accession>
<feature type="binding site" evidence="3">
    <location>
        <position position="101"/>
    </location>
    <ligand>
        <name>Zn(2+)</name>
        <dbReference type="ChEBI" id="CHEBI:29105"/>
        <note>catalytic</note>
    </ligand>
</feature>
<dbReference type="GO" id="GO:0004222">
    <property type="term" value="F:metalloendopeptidase activity"/>
    <property type="evidence" value="ECO:0007669"/>
    <property type="project" value="UniProtKB-UniRule"/>
</dbReference>
<dbReference type="PRINTS" id="PR00480">
    <property type="entry name" value="ASTACIN"/>
</dbReference>
<name>A0A7R9KSZ4_9ACAR</name>
<comment type="caution">
    <text evidence="3">Lacks conserved residue(s) required for the propagation of feature annotation.</text>
</comment>
<dbReference type="EMBL" id="CAJPIZ010006195">
    <property type="protein sequence ID" value="CAG2109304.1"/>
    <property type="molecule type" value="Genomic_DNA"/>
</dbReference>
<dbReference type="InterPro" id="IPR024079">
    <property type="entry name" value="MetalloPept_cat_dom_sf"/>
</dbReference>
<dbReference type="Pfam" id="PF01400">
    <property type="entry name" value="Astacin"/>
    <property type="match status" value="1"/>
</dbReference>
<dbReference type="InterPro" id="IPR034035">
    <property type="entry name" value="Astacin-like_dom"/>
</dbReference>
<dbReference type="GO" id="GO:0006508">
    <property type="term" value="P:proteolysis"/>
    <property type="evidence" value="ECO:0007669"/>
    <property type="project" value="UniProtKB-KW"/>
</dbReference>
<dbReference type="CDD" id="cd04280">
    <property type="entry name" value="ZnMc_astacin_like"/>
    <property type="match status" value="1"/>
</dbReference>
<dbReference type="AlphaFoldDB" id="A0A7R9KSZ4"/>
<dbReference type="Proteomes" id="UP000759131">
    <property type="component" value="Unassembled WGS sequence"/>
</dbReference>
<organism evidence="7">
    <name type="scientific">Medioppia subpectinata</name>
    <dbReference type="NCBI Taxonomy" id="1979941"/>
    <lineage>
        <taxon>Eukaryota</taxon>
        <taxon>Metazoa</taxon>
        <taxon>Ecdysozoa</taxon>
        <taxon>Arthropoda</taxon>
        <taxon>Chelicerata</taxon>
        <taxon>Arachnida</taxon>
        <taxon>Acari</taxon>
        <taxon>Acariformes</taxon>
        <taxon>Sarcoptiformes</taxon>
        <taxon>Oribatida</taxon>
        <taxon>Brachypylina</taxon>
        <taxon>Oppioidea</taxon>
        <taxon>Oppiidae</taxon>
        <taxon>Medioppia</taxon>
    </lineage>
</organism>
<evidence type="ECO:0000313" key="7">
    <source>
        <dbReference type="EMBL" id="CAD7628874.1"/>
    </source>
</evidence>
<evidence type="ECO:0000256" key="4">
    <source>
        <dbReference type="RuleBase" id="RU361183"/>
    </source>
</evidence>
<dbReference type="OrthoDB" id="291007at2759"/>
<sequence length="359" mass="39695">VAMYSAKRWPNGRIPYIMENKFSAEERAAIARGIMTLQDRTCIRFVPKKESDKDYVWMRRGPGCAAHVGRIGGQQWLFLGKGCYSVETVVHELMHSVGFIHEQSRPDRDAHVTIMWDNIKDAAKRNFRKHTTDYLADHGFPYDLMSVMHYRQYAFSKNKKATIVAKRPVPYLRCRGHECPSDLDVRKINYLYKCKNGKSGFYGPGSGGGADDYWPSKSGDGMGDGGNKFNPGSNELDSQVMIGENFYENIPFPPAVAAPVVAGMGDGPAGPAGPDGPPGGPGLGYHFDDHSDSDYEDSSEEPCFGEHCYQNYDPDIDDQAGGGGAGGGGGHVPYESRESAVRLVPQFIDQNYIFFSEIY</sequence>
<feature type="region of interest" description="Disordered" evidence="5">
    <location>
        <begin position="266"/>
        <end position="302"/>
    </location>
</feature>
<keyword evidence="3 4" id="KW-0378">Hydrolase</keyword>
<gene>
    <name evidence="7" type="ORF">OSB1V03_LOCUS9293</name>
</gene>
<dbReference type="EMBL" id="OC860770">
    <property type="protein sequence ID" value="CAD7628874.1"/>
    <property type="molecule type" value="Genomic_DNA"/>
</dbReference>
<protein>
    <recommendedName>
        <fullName evidence="4">Metalloendopeptidase</fullName>
        <ecNumber evidence="4">3.4.24.-</ecNumber>
    </recommendedName>
</protein>
<dbReference type="Gene3D" id="3.40.390.10">
    <property type="entry name" value="Collagenase (Catalytic Domain)"/>
    <property type="match status" value="1"/>
</dbReference>
<keyword evidence="8" id="KW-1185">Reference proteome</keyword>
<feature type="domain" description="Peptidase M12A" evidence="6">
    <location>
        <begin position="1"/>
        <end position="195"/>
    </location>
</feature>
<dbReference type="EC" id="3.4.24.-" evidence="4"/>
<comment type="subunit">
    <text evidence="1">Monomer.</text>
</comment>
<evidence type="ECO:0000256" key="1">
    <source>
        <dbReference type="ARBA" id="ARBA00011245"/>
    </source>
</evidence>
<dbReference type="PANTHER" id="PTHR10127">
    <property type="entry name" value="DISCOIDIN, CUB, EGF, LAMININ , AND ZINC METALLOPROTEASE DOMAIN CONTAINING"/>
    <property type="match status" value="1"/>
</dbReference>
<reference evidence="7" key="1">
    <citation type="submission" date="2020-11" db="EMBL/GenBank/DDBJ databases">
        <authorList>
            <person name="Tran Van P."/>
        </authorList>
    </citation>
    <scope>NUCLEOTIDE SEQUENCE</scope>
</reference>
<keyword evidence="3 4" id="KW-0479">Metal-binding</keyword>
<feature type="binding site" evidence="3">
    <location>
        <position position="91"/>
    </location>
    <ligand>
        <name>Zn(2+)</name>
        <dbReference type="ChEBI" id="CHEBI:29105"/>
        <note>catalytic</note>
    </ligand>
</feature>
<feature type="binding site" evidence="3">
    <location>
        <position position="95"/>
    </location>
    <ligand>
        <name>Zn(2+)</name>
        <dbReference type="ChEBI" id="CHEBI:29105"/>
        <note>catalytic</note>
    </ligand>
</feature>
<keyword evidence="3 4" id="KW-0862">Zinc</keyword>
<dbReference type="InterPro" id="IPR001506">
    <property type="entry name" value="Peptidase_M12A"/>
</dbReference>
<dbReference type="SMART" id="SM00235">
    <property type="entry name" value="ZnMc"/>
    <property type="match status" value="1"/>
</dbReference>
<dbReference type="InterPro" id="IPR006026">
    <property type="entry name" value="Peptidase_Metallo"/>
</dbReference>
<evidence type="ECO:0000259" key="6">
    <source>
        <dbReference type="PROSITE" id="PS51864"/>
    </source>
</evidence>
<evidence type="ECO:0000256" key="2">
    <source>
        <dbReference type="ARBA" id="ARBA00025529"/>
    </source>
</evidence>
<comment type="cofactor">
    <cofactor evidence="3 4">
        <name>Zn(2+)</name>
        <dbReference type="ChEBI" id="CHEBI:29105"/>
    </cofactor>
    <text evidence="3 4">Binds 1 zinc ion per subunit.</text>
</comment>
<comment type="function">
    <text evidence="2">Zinc metalloprotease. Provoques deadhesion of endothelial cells from cell cultures, and also degradation of fibronectin, fibrinogen and gelatin in vitro. Its role in the venom is not fully understood but it might act as a spreading factor that facilitates diffusion of other venom toxins. Alternatively, it might be involved in the proteolytic processing of other venom toxins or it might play a role in extra-oral digestion of prey.</text>
</comment>
<dbReference type="PROSITE" id="PS51864">
    <property type="entry name" value="ASTACIN"/>
    <property type="match status" value="1"/>
</dbReference>
<dbReference type="PANTHER" id="PTHR10127:SF850">
    <property type="entry name" value="METALLOENDOPEPTIDASE"/>
    <property type="match status" value="1"/>
</dbReference>
<keyword evidence="3 4" id="KW-0482">Metalloprotease</keyword>
<keyword evidence="3 4" id="KW-0645">Protease</keyword>
<evidence type="ECO:0000256" key="3">
    <source>
        <dbReference type="PROSITE-ProRule" id="PRU01211"/>
    </source>
</evidence>
<proteinExistence type="predicted"/>